<keyword evidence="7 23" id="KW-0812">Transmembrane</keyword>
<dbReference type="InterPro" id="IPR013437">
    <property type="entry name" value="FtsW"/>
</dbReference>
<feature type="transmembrane region" description="Helical" evidence="23">
    <location>
        <begin position="219"/>
        <end position="237"/>
    </location>
</feature>
<evidence type="ECO:0000256" key="23">
    <source>
        <dbReference type="SAM" id="Phobius"/>
    </source>
</evidence>
<keyword evidence="5" id="KW-0328">Glycosyltransferase</keyword>
<feature type="transmembrane region" description="Helical" evidence="23">
    <location>
        <begin position="82"/>
        <end position="100"/>
    </location>
</feature>
<name>A0ABY8QWX5_9MICO</name>
<gene>
    <name evidence="24" type="primary">ftsW</name>
    <name evidence="24" type="ORF">LWF01_05960</name>
</gene>
<keyword evidence="10 23" id="KW-1133">Transmembrane helix</keyword>
<keyword evidence="11 23" id="KW-0472">Membrane</keyword>
<evidence type="ECO:0000256" key="13">
    <source>
        <dbReference type="ARBA" id="ARBA00023316"/>
    </source>
</evidence>
<comment type="similarity">
    <text evidence="16">Belongs to the SEDS family. FtsW subfamily.</text>
</comment>
<comment type="catalytic activity">
    <reaction evidence="20">
        <text>[GlcNAc-(1-&gt;4)-Mur2Ac(oyl-L-Ala-gamma-D-Glu-L-Lys-D-Ala-D-Ala)](n)-di-trans,octa-cis-undecaprenyl diphosphate + beta-D-GlcNAc-(1-&gt;4)-Mur2Ac(oyl-L-Ala-gamma-D-Glu-L-Lys-D-Ala-D-Ala)-di-trans,octa-cis-undecaprenyl diphosphate = [GlcNAc-(1-&gt;4)-Mur2Ac(oyl-L-Ala-gamma-D-Glu-L-Lys-D-Ala-D-Ala)](n+1)-di-trans,octa-cis-undecaprenyl diphosphate + di-trans,octa-cis-undecaprenyl diphosphate + H(+)</text>
        <dbReference type="Rhea" id="RHEA:23708"/>
        <dbReference type="Rhea" id="RHEA-COMP:9602"/>
        <dbReference type="Rhea" id="RHEA-COMP:9603"/>
        <dbReference type="ChEBI" id="CHEBI:15378"/>
        <dbReference type="ChEBI" id="CHEBI:58405"/>
        <dbReference type="ChEBI" id="CHEBI:60033"/>
        <dbReference type="ChEBI" id="CHEBI:78435"/>
        <dbReference type="EC" id="2.4.99.28"/>
    </reaction>
</comment>
<feature type="compositionally biased region" description="Basic and acidic residues" evidence="22">
    <location>
        <begin position="13"/>
        <end position="23"/>
    </location>
</feature>
<keyword evidence="12" id="KW-0131">Cell cycle</keyword>
<evidence type="ECO:0000256" key="11">
    <source>
        <dbReference type="ARBA" id="ARBA00023136"/>
    </source>
</evidence>
<comment type="function">
    <text evidence="21">Peptidoglycan polymerase that is essential for cell division.</text>
</comment>
<evidence type="ECO:0000256" key="4">
    <source>
        <dbReference type="ARBA" id="ARBA00022618"/>
    </source>
</evidence>
<keyword evidence="8" id="KW-0133">Cell shape</keyword>
<proteinExistence type="inferred from homology"/>
<keyword evidence="3" id="KW-1003">Cell membrane</keyword>
<evidence type="ECO:0000313" key="25">
    <source>
        <dbReference type="Proteomes" id="UP001209083"/>
    </source>
</evidence>
<keyword evidence="6" id="KW-0808">Transferase</keyword>
<evidence type="ECO:0000256" key="9">
    <source>
        <dbReference type="ARBA" id="ARBA00022984"/>
    </source>
</evidence>
<dbReference type="EMBL" id="CP090958">
    <property type="protein sequence ID" value="WGW13311.1"/>
    <property type="molecule type" value="Genomic_DNA"/>
</dbReference>
<keyword evidence="25" id="KW-1185">Reference proteome</keyword>
<comment type="subcellular location">
    <subcellularLocation>
        <location evidence="1">Cell membrane</location>
        <topology evidence="1">Multi-pass membrane protein</topology>
    </subcellularLocation>
</comment>
<evidence type="ECO:0000256" key="7">
    <source>
        <dbReference type="ARBA" id="ARBA00022692"/>
    </source>
</evidence>
<reference evidence="24 25" key="1">
    <citation type="submission" date="2023-05" db="EMBL/GenBank/DDBJ databases">
        <title>Lithophilousrod everest ZFBP1038 complete genpme.</title>
        <authorList>
            <person name="Tian M."/>
        </authorList>
    </citation>
    <scope>NUCLEOTIDE SEQUENCE [LARGE SCALE GENOMIC DNA]</scope>
    <source>
        <strain evidence="24 25">ZFBP1038</strain>
    </source>
</reference>
<dbReference type="PANTHER" id="PTHR30474:SF2">
    <property type="entry name" value="PEPTIDOGLYCAN GLYCOSYLTRANSFERASE FTSW-RELATED"/>
    <property type="match status" value="1"/>
</dbReference>
<evidence type="ECO:0000256" key="1">
    <source>
        <dbReference type="ARBA" id="ARBA00004651"/>
    </source>
</evidence>
<evidence type="ECO:0000256" key="14">
    <source>
        <dbReference type="ARBA" id="ARBA00032370"/>
    </source>
</evidence>
<evidence type="ECO:0000256" key="6">
    <source>
        <dbReference type="ARBA" id="ARBA00022679"/>
    </source>
</evidence>
<evidence type="ECO:0000256" key="12">
    <source>
        <dbReference type="ARBA" id="ARBA00023306"/>
    </source>
</evidence>
<evidence type="ECO:0000256" key="3">
    <source>
        <dbReference type="ARBA" id="ARBA00022475"/>
    </source>
</evidence>
<evidence type="ECO:0000256" key="8">
    <source>
        <dbReference type="ARBA" id="ARBA00022960"/>
    </source>
</evidence>
<feature type="transmembrane region" description="Helical" evidence="23">
    <location>
        <begin position="373"/>
        <end position="395"/>
    </location>
</feature>
<evidence type="ECO:0000256" key="16">
    <source>
        <dbReference type="ARBA" id="ARBA00038053"/>
    </source>
</evidence>
<feature type="transmembrane region" description="Helical" evidence="23">
    <location>
        <begin position="307"/>
        <end position="330"/>
    </location>
</feature>
<feature type="transmembrane region" description="Helical" evidence="23">
    <location>
        <begin position="174"/>
        <end position="191"/>
    </location>
</feature>
<accession>A0ABY8QWX5</accession>
<evidence type="ECO:0000256" key="15">
    <source>
        <dbReference type="ARBA" id="ARBA00033270"/>
    </source>
</evidence>
<dbReference type="Proteomes" id="UP001209083">
    <property type="component" value="Chromosome"/>
</dbReference>
<evidence type="ECO:0000256" key="5">
    <source>
        <dbReference type="ARBA" id="ARBA00022676"/>
    </source>
</evidence>
<keyword evidence="13" id="KW-0961">Cell wall biogenesis/degradation</keyword>
<feature type="transmembrane region" description="Helical" evidence="23">
    <location>
        <begin position="38"/>
        <end position="61"/>
    </location>
</feature>
<feature type="transmembrane region" description="Helical" evidence="23">
    <location>
        <begin position="342"/>
        <end position="367"/>
    </location>
</feature>
<protein>
    <recommendedName>
        <fullName evidence="17">Probable peptidoglycan glycosyltransferase FtsW</fullName>
        <ecNumber evidence="19">2.4.99.28</ecNumber>
    </recommendedName>
    <alternativeName>
        <fullName evidence="18">Cell division protein FtsW</fullName>
    </alternativeName>
    <alternativeName>
        <fullName evidence="15">Cell wall polymerase</fullName>
    </alternativeName>
    <alternativeName>
        <fullName evidence="14">Peptidoglycan polymerase</fullName>
    </alternativeName>
</protein>
<evidence type="ECO:0000256" key="2">
    <source>
        <dbReference type="ARBA" id="ARBA00004752"/>
    </source>
</evidence>
<dbReference type="EC" id="2.4.99.28" evidence="19"/>
<feature type="transmembrane region" description="Helical" evidence="23">
    <location>
        <begin position="197"/>
        <end position="214"/>
    </location>
</feature>
<sequence>MALTRPAPSKNGKQHDGDGPEKSRPAAQLWRLLDSPAASYYLILGSTIALTLLGLVMVLSASSVEAYDGGKGSSFSVFLRQAAFAAAGIPLMFIASRVPLWFWKKIAWGLLIVGLLVQLLPFTPLGAESHGNKSWIRIGSFQAQPAEAGKLALVLWLGVVLAAKQKLLGQWKHVAIPIVPVVGLMLMFVLLGDDLGTGLIFMILVLGALFVAGVPLRMFGVAGVGLALVAVLLAISSPNRMARISSLFGGNSATSDYSGQDWQSTHGMWALASGGWWGVGLGASREKWQWLPEAHNDFIYAIIGEELGLPGTLGVLVLFMILGLALLRVVRRSTDLMVKVTTGAVFAWIIAQAVINIGVVLSLFPVIGVPLPLVSYGGSALLTTLAALGIVLSFARAEAGASAAMAQQAHQVRRSLAVLGRRRAQREGKRR</sequence>
<dbReference type="Pfam" id="PF01098">
    <property type="entry name" value="FTSW_RODA_SPOVE"/>
    <property type="match status" value="1"/>
</dbReference>
<evidence type="ECO:0000256" key="10">
    <source>
        <dbReference type="ARBA" id="ARBA00022989"/>
    </source>
</evidence>
<dbReference type="NCBIfam" id="TIGR02614">
    <property type="entry name" value="ftsW"/>
    <property type="match status" value="1"/>
</dbReference>
<feature type="region of interest" description="Disordered" evidence="22">
    <location>
        <begin position="1"/>
        <end position="23"/>
    </location>
</feature>
<dbReference type="InterPro" id="IPR001182">
    <property type="entry name" value="FtsW/RodA"/>
</dbReference>
<keyword evidence="9" id="KW-0573">Peptidoglycan synthesis</keyword>
<evidence type="ECO:0000256" key="19">
    <source>
        <dbReference type="ARBA" id="ARBA00044770"/>
    </source>
</evidence>
<evidence type="ECO:0000256" key="18">
    <source>
        <dbReference type="ARBA" id="ARBA00041418"/>
    </source>
</evidence>
<evidence type="ECO:0000256" key="22">
    <source>
        <dbReference type="SAM" id="MobiDB-lite"/>
    </source>
</evidence>
<feature type="transmembrane region" description="Helical" evidence="23">
    <location>
        <begin position="106"/>
        <end position="127"/>
    </location>
</feature>
<comment type="pathway">
    <text evidence="2">Cell wall biogenesis; peptidoglycan biosynthesis.</text>
</comment>
<evidence type="ECO:0000256" key="21">
    <source>
        <dbReference type="ARBA" id="ARBA00049966"/>
    </source>
</evidence>
<evidence type="ECO:0000256" key="20">
    <source>
        <dbReference type="ARBA" id="ARBA00049902"/>
    </source>
</evidence>
<evidence type="ECO:0000313" key="24">
    <source>
        <dbReference type="EMBL" id="WGW13311.1"/>
    </source>
</evidence>
<dbReference type="PANTHER" id="PTHR30474">
    <property type="entry name" value="CELL CYCLE PROTEIN"/>
    <property type="match status" value="1"/>
</dbReference>
<dbReference type="RefSeq" id="WP_349640127.1">
    <property type="nucleotide sequence ID" value="NZ_CP090958.1"/>
</dbReference>
<keyword evidence="4" id="KW-0132">Cell division</keyword>
<organism evidence="24 25">
    <name type="scientific">Saxibacter everestensis</name>
    <dbReference type="NCBI Taxonomy" id="2909229"/>
    <lineage>
        <taxon>Bacteria</taxon>
        <taxon>Bacillati</taxon>
        <taxon>Actinomycetota</taxon>
        <taxon>Actinomycetes</taxon>
        <taxon>Micrococcales</taxon>
        <taxon>Brevibacteriaceae</taxon>
        <taxon>Saxibacter</taxon>
    </lineage>
</organism>
<evidence type="ECO:0000256" key="17">
    <source>
        <dbReference type="ARBA" id="ARBA00041185"/>
    </source>
</evidence>